<dbReference type="GO" id="GO:0016887">
    <property type="term" value="F:ATP hydrolysis activity"/>
    <property type="evidence" value="ECO:0007669"/>
    <property type="project" value="InterPro"/>
</dbReference>
<evidence type="ECO:0000259" key="1">
    <source>
        <dbReference type="SMART" id="SM00382"/>
    </source>
</evidence>
<accession>A0A1M5DVZ1</accession>
<keyword evidence="3" id="KW-1185">Reference proteome</keyword>
<dbReference type="SMART" id="SM00382">
    <property type="entry name" value="AAA"/>
    <property type="match status" value="1"/>
</dbReference>
<dbReference type="EMBL" id="FQUV01000010">
    <property type="protein sequence ID" value="SHF71115.1"/>
    <property type="molecule type" value="Genomic_DNA"/>
</dbReference>
<dbReference type="AlphaFoldDB" id="A0A1M5DVZ1"/>
<dbReference type="InterPro" id="IPR003593">
    <property type="entry name" value="AAA+_ATPase"/>
</dbReference>
<feature type="domain" description="AAA+ ATPase" evidence="1">
    <location>
        <begin position="46"/>
        <end position="188"/>
    </location>
</feature>
<dbReference type="SUPFAM" id="SSF52540">
    <property type="entry name" value="P-loop containing nucleoside triphosphate hydrolases"/>
    <property type="match status" value="1"/>
</dbReference>
<protein>
    <submittedName>
        <fullName evidence="2">Type II secretion system protein A</fullName>
    </submittedName>
</protein>
<reference evidence="3" key="1">
    <citation type="submission" date="2016-11" db="EMBL/GenBank/DDBJ databases">
        <authorList>
            <person name="Varghese N."/>
            <person name="Submissions S."/>
        </authorList>
    </citation>
    <scope>NUCLEOTIDE SEQUENCE [LARGE SCALE GENOMIC DNA]</scope>
    <source>
        <strain evidence="3">DSM 100566</strain>
    </source>
</reference>
<proteinExistence type="predicted"/>
<organism evidence="2 3">
    <name type="scientific">Litoreibacter ascidiaceicola</name>
    <dbReference type="NCBI Taxonomy" id="1486859"/>
    <lineage>
        <taxon>Bacteria</taxon>
        <taxon>Pseudomonadati</taxon>
        <taxon>Pseudomonadota</taxon>
        <taxon>Alphaproteobacteria</taxon>
        <taxon>Rhodobacterales</taxon>
        <taxon>Roseobacteraceae</taxon>
        <taxon>Litoreibacter</taxon>
    </lineage>
</organism>
<evidence type="ECO:0000313" key="3">
    <source>
        <dbReference type="Proteomes" id="UP000184144"/>
    </source>
</evidence>
<dbReference type="PANTHER" id="PTHR35894">
    <property type="entry name" value="GENERAL SECRETION PATHWAY PROTEIN A-RELATED"/>
    <property type="match status" value="1"/>
</dbReference>
<dbReference type="InterPro" id="IPR049945">
    <property type="entry name" value="AAA_22"/>
</dbReference>
<gene>
    <name evidence="2" type="ORF">SAMN05444273_11048</name>
</gene>
<dbReference type="Pfam" id="PF13401">
    <property type="entry name" value="AAA_22"/>
    <property type="match status" value="1"/>
</dbReference>
<dbReference type="RefSeq" id="WP_073146026.1">
    <property type="nucleotide sequence ID" value="NZ_FQUV01000010.1"/>
</dbReference>
<sequence>MSRSLYTDFFGFTERPFTLSPDPDFLFWSDNHKKALAVLEYGLMTHAPLTVITGEIGAGKTTLIHHLLRNAEKDITIGLISNAQGGRGDLLHWVLYSLGINSDPSDDYISMFQSFQNFVIEEYAQGRNVILVIDEAQNLSMEALEELRMFTNINSGKDELLQLILVGQPELRDLISAPGLVQFAQRVTAAYHLTNLNGPGTRDYICHRLKHAGGSGKEFSIMAVQAIYQETGGVPRLINKICDLALVYAASEEREGVGVDLIRELLADGLFINSEISGEVVQMKNPIGKVLNKAAE</sequence>
<dbReference type="PANTHER" id="PTHR35894:SF1">
    <property type="entry name" value="PHOSPHORIBULOKINASE _ URIDINE KINASE FAMILY"/>
    <property type="match status" value="1"/>
</dbReference>
<dbReference type="InterPro" id="IPR027417">
    <property type="entry name" value="P-loop_NTPase"/>
</dbReference>
<dbReference type="InterPro" id="IPR052026">
    <property type="entry name" value="ExeA_AAA_ATPase_DNA-bind"/>
</dbReference>
<evidence type="ECO:0000313" key="2">
    <source>
        <dbReference type="EMBL" id="SHF71115.1"/>
    </source>
</evidence>
<dbReference type="STRING" id="1486859.SAMN05444273_11048"/>
<dbReference type="Gene3D" id="3.40.50.300">
    <property type="entry name" value="P-loop containing nucleotide triphosphate hydrolases"/>
    <property type="match status" value="1"/>
</dbReference>
<dbReference type="Proteomes" id="UP000184144">
    <property type="component" value="Unassembled WGS sequence"/>
</dbReference>
<name>A0A1M5DVZ1_9RHOB</name>
<dbReference type="OrthoDB" id="7828921at2"/>